<dbReference type="AlphaFoldDB" id="A0A1I8IUK6"/>
<dbReference type="PROSITE" id="PS00714">
    <property type="entry name" value="NA_DICARBOXYL_SYMP_2"/>
    <property type="match status" value="1"/>
</dbReference>
<sequence>RILPAQRLRALPHPSAWRPASAWAIGLRYAKPSATARELAYYKFPGELLLRMLQMMILPLVTTSMISGMSSLGQKRLLEGRSAGTAVLHVHHLFAVIIGIVLVVQHPPGQLVGSARPAAPKCQPERQRRRLAAGLDQFEQSWSVLGLLCSLRRSYRAASAQLRAGLRALRAAQGSSGQALRAAQGSRAAQAAGQAQGSLQGQLKHGSSGQLGKAAAQGSSKAAQGSSKAAQRAAQGSSRHSSSARQSRQFRAAQGSSRQHQSCSGQLHGQLRAAHGKLRAAHGSSGQLRAAQGSSGQLRAAQEAQGLKQLSRAAQGKLKAAQGSSRQLRQFSSRQLKEAVKAPSAAGSSGSSWQLGSSSGSLGSSWQLRAAQGTQDTHGSSGSGHSGQLRAAQGSSWAASGQLRAAQGSSWQFRAAQGQLKQLMAAQGSSGQLILLSISEIIHPPVSLSVTAQPELNLVKTHFPTTSLTPAFGGVQTVNKPPTDEPTTPTTPPVPAQCDKRWTASWRGSAANATEPQGTPTPPPVDNWCRTWRTCGAANLLGIIVFSLRSALALSRIGERGTFTPIGIIFLISGKIIEMENVVETLSQLGLYSITVISGLVIHGFIVLPLNLPDRGEAEPLPLHVRGCMRAILTAVSTRLQLATLPVTLYCIEEVNGSTNGAMTNHLLEEVTALLIQASRSTKDDLTPGRLWCSSDARQWSLYQQILVRRLRRAASGVFLPTIETVTGIRNQQSLGVAQQDGLDHAEWNKDSPSSPQILAVAGKQTAEAGQMLTKCSAVPMVHSTMFFCVLTTRCRQKSHCSHSEVILKPHQQFNSQSEFLNPQLRCPGSCSPVGATINMDGTALYEAVASVFIAQLNGITLDFAKLVTIQPDSHRSRCWAPPACLKLACDRLRTSINVWGDCVGAGVVEKLSASDLAESPEGEHGEGDGEAELKGQDNAGFSNGKATHSVANESLDNGPAIDSLEMSDADAGQPMAAQASRTQRTQASASGSRLRHCIRASLRLLPFAVAARKLSRSSSISENCSLFDIVADEFAACGVGPLISAGPLASGPTDPPLAQGPLILPDHSDEGLSSLCPSCFRTAKATAMISQDFAELVDSGKIMSDRYKSSNRRFHAILRGAQLPS</sequence>
<dbReference type="GO" id="GO:0015175">
    <property type="term" value="F:neutral L-amino acid transmembrane transporter activity"/>
    <property type="evidence" value="ECO:0007669"/>
    <property type="project" value="TreeGrafter"/>
</dbReference>
<dbReference type="InterPro" id="IPR001991">
    <property type="entry name" value="Na-dicarboxylate_symporter"/>
</dbReference>
<dbReference type="PRINTS" id="PR00173">
    <property type="entry name" value="EDTRNSPORT"/>
</dbReference>
<evidence type="ECO:0000256" key="3">
    <source>
        <dbReference type="ARBA" id="ARBA00022692"/>
    </source>
</evidence>
<keyword evidence="6" id="KW-0472">Membrane</keyword>
<feature type="compositionally biased region" description="Low complexity" evidence="8">
    <location>
        <begin position="322"/>
        <end position="334"/>
    </location>
</feature>
<evidence type="ECO:0000256" key="1">
    <source>
        <dbReference type="ARBA" id="ARBA00004141"/>
    </source>
</evidence>
<proteinExistence type="predicted"/>
<protein>
    <submittedName>
        <fullName evidence="10">Cytochrome b561 domain-containing protein</fullName>
    </submittedName>
</protein>
<dbReference type="PANTHER" id="PTHR11958">
    <property type="entry name" value="SODIUM/DICARBOXYLATE SYMPORTER-RELATED"/>
    <property type="match status" value="1"/>
</dbReference>
<evidence type="ECO:0000256" key="8">
    <source>
        <dbReference type="SAM" id="MobiDB-lite"/>
    </source>
</evidence>
<dbReference type="Pfam" id="PF00375">
    <property type="entry name" value="SDF"/>
    <property type="match status" value="3"/>
</dbReference>
<evidence type="ECO:0000313" key="10">
    <source>
        <dbReference type="WBParaSite" id="maker-uti_cns_0016719-snap-gene-0.2-mRNA-1"/>
    </source>
</evidence>
<keyword evidence="9" id="KW-1185">Reference proteome</keyword>
<feature type="region of interest" description="Disordered" evidence="8">
    <location>
        <begin position="916"/>
        <end position="992"/>
    </location>
</feature>
<dbReference type="InterPro" id="IPR018107">
    <property type="entry name" value="Na-dicarboxylate_symporter_CS"/>
</dbReference>
<dbReference type="InterPro" id="IPR036458">
    <property type="entry name" value="Na:dicarbo_symporter_sf"/>
</dbReference>
<organism evidence="9 10">
    <name type="scientific">Macrostomum lignano</name>
    <dbReference type="NCBI Taxonomy" id="282301"/>
    <lineage>
        <taxon>Eukaryota</taxon>
        <taxon>Metazoa</taxon>
        <taxon>Spiralia</taxon>
        <taxon>Lophotrochozoa</taxon>
        <taxon>Platyhelminthes</taxon>
        <taxon>Rhabditophora</taxon>
        <taxon>Macrostomorpha</taxon>
        <taxon>Macrostomida</taxon>
        <taxon>Macrostomidae</taxon>
        <taxon>Macrostomum</taxon>
    </lineage>
</organism>
<feature type="region of interest" description="Disordered" evidence="8">
    <location>
        <begin position="191"/>
        <end position="395"/>
    </location>
</feature>
<comment type="subcellular location">
    <subcellularLocation>
        <location evidence="1">Membrane</location>
        <topology evidence="1">Multi-pass membrane protein</topology>
    </subcellularLocation>
</comment>
<keyword evidence="7" id="KW-0325">Glycoprotein</keyword>
<dbReference type="WBParaSite" id="maker-uti_cns_0016719-snap-gene-0.2-mRNA-1">
    <property type="protein sequence ID" value="maker-uti_cns_0016719-snap-gene-0.2-mRNA-1"/>
    <property type="gene ID" value="maker-uti_cns_0016719-snap-gene-0.2"/>
</dbReference>
<evidence type="ECO:0000256" key="2">
    <source>
        <dbReference type="ARBA" id="ARBA00022448"/>
    </source>
</evidence>
<feature type="compositionally biased region" description="Low complexity" evidence="8">
    <location>
        <begin position="212"/>
        <end position="259"/>
    </location>
</feature>
<evidence type="ECO:0000313" key="9">
    <source>
        <dbReference type="Proteomes" id="UP000095280"/>
    </source>
</evidence>
<keyword evidence="4" id="KW-0769">Symport</keyword>
<evidence type="ECO:0000256" key="6">
    <source>
        <dbReference type="ARBA" id="ARBA00023136"/>
    </source>
</evidence>
<dbReference type="GO" id="GO:0015501">
    <property type="term" value="F:glutamate:sodium symporter activity"/>
    <property type="evidence" value="ECO:0007669"/>
    <property type="project" value="TreeGrafter"/>
</dbReference>
<feature type="compositionally biased region" description="Low complexity" evidence="8">
    <location>
        <begin position="977"/>
        <end position="991"/>
    </location>
</feature>
<feature type="compositionally biased region" description="Low complexity" evidence="8">
    <location>
        <begin position="344"/>
        <end position="367"/>
    </location>
</feature>
<dbReference type="SUPFAM" id="SSF118215">
    <property type="entry name" value="Proton glutamate symport protein"/>
    <property type="match status" value="3"/>
</dbReference>
<evidence type="ECO:0000256" key="7">
    <source>
        <dbReference type="ARBA" id="ARBA00023180"/>
    </source>
</evidence>
<dbReference type="GO" id="GO:0005886">
    <property type="term" value="C:plasma membrane"/>
    <property type="evidence" value="ECO:0007669"/>
    <property type="project" value="TreeGrafter"/>
</dbReference>
<dbReference type="InterPro" id="IPR050746">
    <property type="entry name" value="DAACS"/>
</dbReference>
<feature type="region of interest" description="Disordered" evidence="8">
    <location>
        <begin position="470"/>
        <end position="498"/>
    </location>
</feature>
<dbReference type="PROSITE" id="PS00713">
    <property type="entry name" value="NA_DICARBOXYL_SYMP_1"/>
    <property type="match status" value="1"/>
</dbReference>
<feature type="compositionally biased region" description="Polar residues" evidence="8">
    <location>
        <begin position="940"/>
        <end position="956"/>
    </location>
</feature>
<keyword evidence="5" id="KW-1133">Transmembrane helix</keyword>
<keyword evidence="3" id="KW-0812">Transmembrane</keyword>
<feature type="compositionally biased region" description="Polar residues" evidence="8">
    <location>
        <begin position="284"/>
        <end position="297"/>
    </location>
</feature>
<dbReference type="Gene3D" id="1.10.3860.10">
    <property type="entry name" value="Sodium:dicarboxylate symporter"/>
    <property type="match status" value="3"/>
</dbReference>
<evidence type="ECO:0000256" key="4">
    <source>
        <dbReference type="ARBA" id="ARBA00022847"/>
    </source>
</evidence>
<reference evidence="10" key="1">
    <citation type="submission" date="2016-11" db="UniProtKB">
        <authorList>
            <consortium name="WormBaseParasite"/>
        </authorList>
    </citation>
    <scope>IDENTIFICATION</scope>
</reference>
<accession>A0A1I8IUK6</accession>
<dbReference type="PANTHER" id="PTHR11958:SF63">
    <property type="entry name" value="AMINO ACID TRANSPORTER"/>
    <property type="match status" value="1"/>
</dbReference>
<dbReference type="Proteomes" id="UP000095280">
    <property type="component" value="Unplaced"/>
</dbReference>
<dbReference type="GO" id="GO:0005313">
    <property type="term" value="F:L-glutamate transmembrane transporter activity"/>
    <property type="evidence" value="ECO:0007669"/>
    <property type="project" value="TreeGrafter"/>
</dbReference>
<feature type="compositionally biased region" description="Basic and acidic residues" evidence="8">
    <location>
        <begin position="922"/>
        <end position="936"/>
    </location>
</feature>
<keyword evidence="2" id="KW-0813">Transport</keyword>
<name>A0A1I8IUK6_9PLAT</name>
<evidence type="ECO:0000256" key="5">
    <source>
        <dbReference type="ARBA" id="ARBA00022989"/>
    </source>
</evidence>
<feature type="compositionally biased region" description="Low complexity" evidence="8">
    <location>
        <begin position="191"/>
        <end position="202"/>
    </location>
</feature>